<proteinExistence type="predicted"/>
<keyword evidence="2" id="KW-1185">Reference proteome</keyword>
<organism evidence="1 2">
    <name type="scientific">Gymnopus androsaceus JB14</name>
    <dbReference type="NCBI Taxonomy" id="1447944"/>
    <lineage>
        <taxon>Eukaryota</taxon>
        <taxon>Fungi</taxon>
        <taxon>Dikarya</taxon>
        <taxon>Basidiomycota</taxon>
        <taxon>Agaricomycotina</taxon>
        <taxon>Agaricomycetes</taxon>
        <taxon>Agaricomycetidae</taxon>
        <taxon>Agaricales</taxon>
        <taxon>Marasmiineae</taxon>
        <taxon>Omphalotaceae</taxon>
        <taxon>Gymnopus</taxon>
    </lineage>
</organism>
<dbReference type="AlphaFoldDB" id="A0A6A4HHG3"/>
<dbReference type="Proteomes" id="UP000799118">
    <property type="component" value="Unassembled WGS sequence"/>
</dbReference>
<gene>
    <name evidence="1" type="ORF">BT96DRAFT_996564</name>
</gene>
<accession>A0A6A4HHG3</accession>
<protein>
    <submittedName>
        <fullName evidence="1">Uncharacterized protein</fullName>
    </submittedName>
</protein>
<reference evidence="1" key="1">
    <citation type="journal article" date="2019" name="Environ. Microbiol.">
        <title>Fungal ecological strategies reflected in gene transcription - a case study of two litter decomposers.</title>
        <authorList>
            <person name="Barbi F."/>
            <person name="Kohler A."/>
            <person name="Barry K."/>
            <person name="Baskaran P."/>
            <person name="Daum C."/>
            <person name="Fauchery L."/>
            <person name="Ihrmark K."/>
            <person name="Kuo A."/>
            <person name="LaButti K."/>
            <person name="Lipzen A."/>
            <person name="Morin E."/>
            <person name="Grigoriev I.V."/>
            <person name="Henrissat B."/>
            <person name="Lindahl B."/>
            <person name="Martin F."/>
        </authorList>
    </citation>
    <scope>NUCLEOTIDE SEQUENCE</scope>
    <source>
        <strain evidence="1">JB14</strain>
    </source>
</reference>
<dbReference type="OrthoDB" id="3103729at2759"/>
<name>A0A6A4HHG3_9AGAR</name>
<sequence length="420" mass="47600">MSLGDFFEISTTETINCTLAICSTFEEKPIQTETLWNVPVPSSFLINGVATSHISISQLLSSVTSQLLIECIGDIVRFDRMLKCFEDAKHTRVATLRVPDFSQNVNLEILGFRTFSGTLEGAMAFSQQSYSTTIFSSDKKNEITKSFLSNSPDILLGLTNTNNHAHFIVLLQPLQEIITSLLVLPFPVDFSAESLRAEYPVPDFSAEYSSSSGLPAPPVLSPNLDSYRDYLFHHFGQDTESAVYSQEGGTRRKLWFGIQNHRSACEVLIQTGFRELGSPNNEFFQLPLGTRLSMCDILNSELGWDIKTFRRKYRIYKWCAQYAVSHIWNNRRLPSSHPPSPIGTRPWREWNERHQLLKTWKGIVVMFGPDGYASQADPPIASDDIRETLAADLTESKIGKYLKIARFLIRRDPLMSDSWF</sequence>
<dbReference type="EMBL" id="ML769511">
    <property type="protein sequence ID" value="KAE9396554.1"/>
    <property type="molecule type" value="Genomic_DNA"/>
</dbReference>
<evidence type="ECO:0000313" key="1">
    <source>
        <dbReference type="EMBL" id="KAE9396554.1"/>
    </source>
</evidence>
<evidence type="ECO:0000313" key="2">
    <source>
        <dbReference type="Proteomes" id="UP000799118"/>
    </source>
</evidence>